<organism evidence="3 4">
    <name type="scientific">Tetradesmus obliquus</name>
    <name type="common">Green alga</name>
    <name type="synonym">Acutodesmus obliquus</name>
    <dbReference type="NCBI Taxonomy" id="3088"/>
    <lineage>
        <taxon>Eukaryota</taxon>
        <taxon>Viridiplantae</taxon>
        <taxon>Chlorophyta</taxon>
        <taxon>core chlorophytes</taxon>
        <taxon>Chlorophyceae</taxon>
        <taxon>CS clade</taxon>
        <taxon>Sphaeropleales</taxon>
        <taxon>Scenedesmaceae</taxon>
        <taxon>Tetradesmus</taxon>
    </lineage>
</organism>
<dbReference type="EMBL" id="CP126208">
    <property type="protein sequence ID" value="WIA09710.1"/>
    <property type="molecule type" value="Genomic_DNA"/>
</dbReference>
<feature type="compositionally biased region" description="Pro residues" evidence="1">
    <location>
        <begin position="201"/>
        <end position="231"/>
    </location>
</feature>
<name>A0ABY8TL44_TETOB</name>
<feature type="region of interest" description="Disordered" evidence="1">
    <location>
        <begin position="199"/>
        <end position="233"/>
    </location>
</feature>
<evidence type="ECO:0000313" key="3">
    <source>
        <dbReference type="EMBL" id="WIA09710.1"/>
    </source>
</evidence>
<feature type="signal peptide" evidence="2">
    <location>
        <begin position="1"/>
        <end position="22"/>
    </location>
</feature>
<proteinExistence type="predicted"/>
<gene>
    <name evidence="3" type="ORF">OEZ85_009094</name>
</gene>
<reference evidence="3 4" key="1">
    <citation type="submission" date="2023-05" db="EMBL/GenBank/DDBJ databases">
        <title>A 100% complete, gapless, phased diploid assembly of the Scenedesmus obliquus UTEX 3031 genome.</title>
        <authorList>
            <person name="Biondi T.C."/>
            <person name="Hanschen E.R."/>
            <person name="Kwon T."/>
            <person name="Eng W."/>
            <person name="Kruse C.P.S."/>
            <person name="Koehler S.I."/>
            <person name="Kunde Y."/>
            <person name="Gleasner C.D."/>
            <person name="You Mak K.T."/>
            <person name="Polle J."/>
            <person name="Hovde B.T."/>
            <person name="Starkenburg S.R."/>
        </authorList>
    </citation>
    <scope>NUCLEOTIDE SEQUENCE [LARGE SCALE GENOMIC DNA]</scope>
    <source>
        <strain evidence="3 4">DOE0152z</strain>
    </source>
</reference>
<keyword evidence="4" id="KW-1185">Reference proteome</keyword>
<sequence length="737" mass="76352">MTRPLLLPALLACLMAAQLATATRDTIPPFTRNLLAPIALSRQQFVQASWALQGVTCTSVYATARDKHFNNTLAKAVENDFKDALTSAGWPAAAKTVVAVRQPCRDITYKKINYASFRVGVRFNSTTDNKIRDDMWTAVGSPSVAKPCSGGYNTALYKNVAALFAKNKFKVSHNNGTRTNMFFSGGTMWVEYAAPCVAKPKPSPSPSPPPQPSPKPNPSPSPSPPPTPPIIKAPVVNVPVGSTSCDKNTVQALADGLKAQVTNGMDPAKAALVFVGVADCKPSSRARRHLLAHTIAFVRRHLLATNVVTLSITVSPLVQSTEQIEAATRAVYQAVTGNPAESLPAGASLDTVLAIMNKDLSSGDAQQLVQKVQQAIAQQGLSAVFDVTVTNTTAITGGSEAKNCPGQPPSVTSATWQCPAADPGYVCVASCSTGGTVSATCTKEGTWTLAAGASCPATQQPTKGCTGVPGTTPEGASWPAGGCNNQTSCTATCTGATSGTVSSVCDNLKGAWSEPSGTCAPIRCIGVPQTNVANANWLTNCAITIGSTCTAKCIGEGTATTATCNRVGTTNTANWAITTTGSCSASYPAGATCTNSNGAGQKIVCGSGFKEKDGASSISIAGQTPDAAKTTCCSAIYGASATCASDWTPACASGTAPNPSGAINGMVKDSAAARAICCTAQRLQRHMHDDLFICHPAADLPEQRLRRLLPNMPEYLSPCRWSCLWRHIGEPCPPNTL</sequence>
<protein>
    <submittedName>
        <fullName evidence="3">Uncharacterized protein</fullName>
    </submittedName>
</protein>
<evidence type="ECO:0000313" key="4">
    <source>
        <dbReference type="Proteomes" id="UP001244341"/>
    </source>
</evidence>
<evidence type="ECO:0000256" key="2">
    <source>
        <dbReference type="SAM" id="SignalP"/>
    </source>
</evidence>
<feature type="chain" id="PRO_5045466307" evidence="2">
    <location>
        <begin position="23"/>
        <end position="737"/>
    </location>
</feature>
<accession>A0ABY8TL44</accession>
<evidence type="ECO:0000256" key="1">
    <source>
        <dbReference type="SAM" id="MobiDB-lite"/>
    </source>
</evidence>
<dbReference type="Proteomes" id="UP001244341">
    <property type="component" value="Chromosome 1b"/>
</dbReference>
<keyword evidence="2" id="KW-0732">Signal</keyword>